<gene>
    <name evidence="2" type="ORF">OIE82_27055</name>
</gene>
<sequence>MNLNPDALAESGDEELDTREGVQEVTEDMILSYVLCGNELPPESARPFAEWLEGVWFSFNEDGDKTNGQVISGALAHWRGYK</sequence>
<reference evidence="2" key="1">
    <citation type="submission" date="2022-10" db="EMBL/GenBank/DDBJ databases">
        <title>The complete genomes of actinobacterial strains from the NBC collection.</title>
        <authorList>
            <person name="Joergensen T.S."/>
            <person name="Alvarez Arevalo M."/>
            <person name="Sterndorff E.B."/>
            <person name="Faurdal D."/>
            <person name="Vuksanovic O."/>
            <person name="Mourched A.-S."/>
            <person name="Charusanti P."/>
            <person name="Shaw S."/>
            <person name="Blin K."/>
            <person name="Weber T."/>
        </authorList>
    </citation>
    <scope>NUCLEOTIDE SEQUENCE [LARGE SCALE GENOMIC DNA]</scope>
    <source>
        <strain evidence="2">NBC 01686</strain>
    </source>
</reference>
<dbReference type="EMBL" id="CP109207">
    <property type="protein sequence ID" value="WUU56603.1"/>
    <property type="molecule type" value="Genomic_DNA"/>
</dbReference>
<dbReference type="RefSeq" id="WP_395759463.1">
    <property type="nucleotide sequence ID" value="NZ_CP109207.1"/>
</dbReference>
<organism evidence="2">
    <name type="scientific">Streptomyces althioticus</name>
    <dbReference type="NCBI Taxonomy" id="83380"/>
    <lineage>
        <taxon>Bacteria</taxon>
        <taxon>Bacillati</taxon>
        <taxon>Actinomycetota</taxon>
        <taxon>Actinomycetes</taxon>
        <taxon>Kitasatosporales</taxon>
        <taxon>Streptomycetaceae</taxon>
        <taxon>Streptomyces</taxon>
        <taxon>Streptomyces althioticus group</taxon>
    </lineage>
</organism>
<protein>
    <submittedName>
        <fullName evidence="2">Uncharacterized protein</fullName>
    </submittedName>
</protein>
<name>A0ABZ1YAM7_9ACTN</name>
<evidence type="ECO:0000313" key="2">
    <source>
        <dbReference type="EMBL" id="WUU56603.1"/>
    </source>
</evidence>
<evidence type="ECO:0000256" key="1">
    <source>
        <dbReference type="SAM" id="MobiDB-lite"/>
    </source>
</evidence>
<accession>A0ABZ1YAM7</accession>
<proteinExistence type="predicted"/>
<feature type="region of interest" description="Disordered" evidence="1">
    <location>
        <begin position="1"/>
        <end position="20"/>
    </location>
</feature>